<keyword evidence="6" id="KW-1185">Reference proteome</keyword>
<gene>
    <name evidence="4" type="ORF">CAPTEDRAFT_200473</name>
</gene>
<dbReference type="STRING" id="283909.R7US84"/>
<dbReference type="OMA" id="RCYHEMV"/>
<accession>R7US84</accession>
<dbReference type="EMBL" id="KB300813">
    <property type="protein sequence ID" value="ELU06266.1"/>
    <property type="molecule type" value="Genomic_DNA"/>
</dbReference>
<dbReference type="SUPFAM" id="SSF54695">
    <property type="entry name" value="POZ domain"/>
    <property type="match status" value="1"/>
</dbReference>
<proteinExistence type="predicted"/>
<dbReference type="SMART" id="SM00225">
    <property type="entry name" value="BTB"/>
    <property type="match status" value="1"/>
</dbReference>
<dbReference type="EMBL" id="AMQN01007498">
    <property type="status" value="NOT_ANNOTATED_CDS"/>
    <property type="molecule type" value="Genomic_DNA"/>
</dbReference>
<evidence type="ECO:0000256" key="1">
    <source>
        <dbReference type="ARBA" id="ARBA00022441"/>
    </source>
</evidence>
<dbReference type="Proteomes" id="UP000014760">
    <property type="component" value="Unassembled WGS sequence"/>
</dbReference>
<evidence type="ECO:0000256" key="2">
    <source>
        <dbReference type="ARBA" id="ARBA00022737"/>
    </source>
</evidence>
<dbReference type="PANTHER" id="PTHR45632:SF3">
    <property type="entry name" value="KELCH-LIKE PROTEIN 32"/>
    <property type="match status" value="1"/>
</dbReference>
<dbReference type="InterPro" id="IPR011333">
    <property type="entry name" value="SKP1/BTB/POZ_sf"/>
</dbReference>
<protein>
    <recommendedName>
        <fullName evidence="3">BTB domain-containing protein</fullName>
    </recommendedName>
</protein>
<dbReference type="HOGENOM" id="CLU_004253_14_0_1"/>
<organism evidence="4">
    <name type="scientific">Capitella teleta</name>
    <name type="common">Polychaete worm</name>
    <dbReference type="NCBI Taxonomy" id="283909"/>
    <lineage>
        <taxon>Eukaryota</taxon>
        <taxon>Metazoa</taxon>
        <taxon>Spiralia</taxon>
        <taxon>Lophotrochozoa</taxon>
        <taxon>Annelida</taxon>
        <taxon>Polychaeta</taxon>
        <taxon>Sedentaria</taxon>
        <taxon>Scolecida</taxon>
        <taxon>Capitellidae</taxon>
        <taxon>Capitella</taxon>
    </lineage>
</organism>
<dbReference type="Gene3D" id="2.120.10.80">
    <property type="entry name" value="Kelch-type beta propeller"/>
    <property type="match status" value="1"/>
</dbReference>
<dbReference type="Pfam" id="PF07707">
    <property type="entry name" value="BACK"/>
    <property type="match status" value="1"/>
</dbReference>
<dbReference type="Gene3D" id="1.25.40.420">
    <property type="match status" value="1"/>
</dbReference>
<evidence type="ECO:0000259" key="3">
    <source>
        <dbReference type="PROSITE" id="PS50097"/>
    </source>
</evidence>
<dbReference type="PIRSF" id="PIRSF037037">
    <property type="entry name" value="Kelch-like_protein_gigaxonin"/>
    <property type="match status" value="1"/>
</dbReference>
<evidence type="ECO:0000313" key="5">
    <source>
        <dbReference type="EnsemblMetazoa" id="CapteP200473"/>
    </source>
</evidence>
<dbReference type="PROSITE" id="PS50097">
    <property type="entry name" value="BTB"/>
    <property type="match status" value="1"/>
</dbReference>
<dbReference type="InterPro" id="IPR000210">
    <property type="entry name" value="BTB/POZ_dom"/>
</dbReference>
<keyword evidence="1" id="KW-0880">Kelch repeat</keyword>
<keyword evidence="2" id="KW-0677">Repeat</keyword>
<dbReference type="SMART" id="SM00612">
    <property type="entry name" value="Kelch"/>
    <property type="match status" value="5"/>
</dbReference>
<dbReference type="Gene3D" id="3.30.710.10">
    <property type="entry name" value="Potassium Channel Kv1.1, Chain A"/>
    <property type="match status" value="1"/>
</dbReference>
<dbReference type="InterPro" id="IPR017096">
    <property type="entry name" value="BTB-kelch_protein"/>
</dbReference>
<dbReference type="EnsemblMetazoa" id="CapteT200473">
    <property type="protein sequence ID" value="CapteP200473"/>
    <property type="gene ID" value="CapteG200473"/>
</dbReference>
<reference evidence="6" key="1">
    <citation type="submission" date="2012-12" db="EMBL/GenBank/DDBJ databases">
        <authorList>
            <person name="Hellsten U."/>
            <person name="Grimwood J."/>
            <person name="Chapman J.A."/>
            <person name="Shapiro H."/>
            <person name="Aerts A."/>
            <person name="Otillar R.P."/>
            <person name="Terry A.Y."/>
            <person name="Boore J.L."/>
            <person name="Simakov O."/>
            <person name="Marletaz F."/>
            <person name="Cho S.-J."/>
            <person name="Edsinger-Gonzales E."/>
            <person name="Havlak P."/>
            <person name="Kuo D.-H."/>
            <person name="Larsson T."/>
            <person name="Lv J."/>
            <person name="Arendt D."/>
            <person name="Savage R."/>
            <person name="Osoegawa K."/>
            <person name="de Jong P."/>
            <person name="Lindberg D.R."/>
            <person name="Seaver E.C."/>
            <person name="Weisblat D.A."/>
            <person name="Putnam N.H."/>
            <person name="Grigoriev I.V."/>
            <person name="Rokhsar D.S."/>
        </authorList>
    </citation>
    <scope>NUCLEOTIDE SEQUENCE</scope>
    <source>
        <strain evidence="6">I ESC-2004</strain>
    </source>
</reference>
<evidence type="ECO:0000313" key="4">
    <source>
        <dbReference type="EMBL" id="ELU06266.1"/>
    </source>
</evidence>
<dbReference type="Pfam" id="PF00651">
    <property type="entry name" value="BTB"/>
    <property type="match status" value="1"/>
</dbReference>
<dbReference type="Pfam" id="PF24681">
    <property type="entry name" value="Kelch_KLHDC2_KLHL20_DRC7"/>
    <property type="match status" value="1"/>
</dbReference>
<reference evidence="5" key="3">
    <citation type="submission" date="2015-06" db="UniProtKB">
        <authorList>
            <consortium name="EnsemblMetazoa"/>
        </authorList>
    </citation>
    <scope>IDENTIFICATION</scope>
</reference>
<sequence length="509" mass="57864">MREAGEFVDITLVFDEQRVLCHKVILAGTCDYFHRMFLSDMLESTAKEVTMKEISGSTGMSLVHFLYTGRIKISTQNAKDLLAASEMLILGSLKQKVEEFLCSNTESVNCISTISLARLYDMKTLMEDAKKFLHEHVREVTDSEEMHLLLEEDLIETLNANASQENNFCLLQKWILSADGRTDRFDDLIQHISLSNCSKKFICSTVMNEVLMANEYGLKLIQAAMQSPRTTDPLEQQSLVVGNLEGEMWLCTDSHVHHWQPMEKPPVQCLQYSACASPGGFVVSGGKCNEIDSFNCYSYDAHENKWNALPLMSTARVDHSSIYHDHHLYIVGGLSSQGHFLDSIEALDMRSFKWSNLPPLPRAASFPYLAVVSNKLLVFSGVQTGFWIADVYEFDLKERVWHQRAPMPEACKNGAAVCLDDHVYIVGGLNRTCMQFNPSRNTWTSLQRPQFAHYFGPALVWNQSIVMFGGRDNDSIEKYSPLTDTWTTWALKMPKKDLWRFVVRMNSLL</sequence>
<reference evidence="4 6" key="2">
    <citation type="journal article" date="2013" name="Nature">
        <title>Insights into bilaterian evolution from three spiralian genomes.</title>
        <authorList>
            <person name="Simakov O."/>
            <person name="Marletaz F."/>
            <person name="Cho S.J."/>
            <person name="Edsinger-Gonzales E."/>
            <person name="Havlak P."/>
            <person name="Hellsten U."/>
            <person name="Kuo D.H."/>
            <person name="Larsson T."/>
            <person name="Lv J."/>
            <person name="Arendt D."/>
            <person name="Savage R."/>
            <person name="Osoegawa K."/>
            <person name="de Jong P."/>
            <person name="Grimwood J."/>
            <person name="Chapman J.A."/>
            <person name="Shapiro H."/>
            <person name="Aerts A."/>
            <person name="Otillar R.P."/>
            <person name="Terry A.Y."/>
            <person name="Boore J.L."/>
            <person name="Grigoriev I.V."/>
            <person name="Lindberg D.R."/>
            <person name="Seaver E.C."/>
            <person name="Weisblat D.A."/>
            <person name="Putnam N.H."/>
            <person name="Rokhsar D.S."/>
        </authorList>
    </citation>
    <scope>NUCLEOTIDE SEQUENCE</scope>
    <source>
        <strain evidence="4 6">I ESC-2004</strain>
    </source>
</reference>
<dbReference type="InterPro" id="IPR015915">
    <property type="entry name" value="Kelch-typ_b-propeller"/>
</dbReference>
<dbReference type="PANTHER" id="PTHR45632">
    <property type="entry name" value="LD33804P"/>
    <property type="match status" value="1"/>
</dbReference>
<dbReference type="AlphaFoldDB" id="R7US84"/>
<evidence type="ECO:0000313" key="6">
    <source>
        <dbReference type="Proteomes" id="UP000014760"/>
    </source>
</evidence>
<dbReference type="InterPro" id="IPR011705">
    <property type="entry name" value="BACK"/>
</dbReference>
<name>R7US84_CAPTE</name>
<dbReference type="SUPFAM" id="SSF117281">
    <property type="entry name" value="Kelch motif"/>
    <property type="match status" value="1"/>
</dbReference>
<dbReference type="InterPro" id="IPR006652">
    <property type="entry name" value="Kelch_1"/>
</dbReference>
<feature type="domain" description="BTB" evidence="3">
    <location>
        <begin position="8"/>
        <end position="75"/>
    </location>
</feature>
<dbReference type="OrthoDB" id="6513958at2759"/>